<evidence type="ECO:0000256" key="1">
    <source>
        <dbReference type="ARBA" id="ARBA00008668"/>
    </source>
</evidence>
<dbReference type="OMA" id="TNEGRFT"/>
<dbReference type="HOGENOM" id="CLU_065859_0_0_1"/>
<comment type="similarity">
    <text evidence="1">Belongs to the 'GDSL' lipolytic enzyme family.</text>
</comment>
<evidence type="ECO:0000256" key="2">
    <source>
        <dbReference type="ARBA" id="ARBA00022801"/>
    </source>
</evidence>
<organism evidence="4 5">
    <name type="scientific">Marssonina brunnea f. sp. multigermtubi (strain MB_m1)</name>
    <name type="common">Marssonina leaf spot fungus</name>
    <dbReference type="NCBI Taxonomy" id="1072389"/>
    <lineage>
        <taxon>Eukaryota</taxon>
        <taxon>Fungi</taxon>
        <taxon>Dikarya</taxon>
        <taxon>Ascomycota</taxon>
        <taxon>Pezizomycotina</taxon>
        <taxon>Leotiomycetes</taxon>
        <taxon>Helotiales</taxon>
        <taxon>Drepanopezizaceae</taxon>
        <taxon>Drepanopeziza</taxon>
    </lineage>
</organism>
<evidence type="ECO:0000313" key="4">
    <source>
        <dbReference type="EMBL" id="EKD12622.1"/>
    </source>
</evidence>
<sequence>MKSVFIVPALLAVLASAAPSEELTKRYATSEPTVYLAGDSTMAKARSSSPTTGWGQFFSKYLEGIEVVNRAIGGRSARSFTREGRFDEILKVVKPGDFVIISFGHNDVGSPRKNDNGRSACGGSGDETCISDKDGEVVQTYPTYMREAGKKMIDAGARVIISSPTPKNICQSGKCEYTPTRFTDLSKQVVESLGEAASFIDHGQYVANEFMRLGKEKVDVFYPVDYTHPSPDGSKLIAELYVKAVLCSKGVMAPFVSVDESSLPGECI</sequence>
<dbReference type="OrthoDB" id="2141316at2759"/>
<feature type="chain" id="PRO_5003852980" evidence="3">
    <location>
        <begin position="18"/>
        <end position="268"/>
    </location>
</feature>
<dbReference type="Proteomes" id="UP000006753">
    <property type="component" value="Unassembled WGS sequence"/>
</dbReference>
<dbReference type="InterPro" id="IPR001087">
    <property type="entry name" value="GDSL"/>
</dbReference>
<feature type="signal peptide" evidence="3">
    <location>
        <begin position="1"/>
        <end position="17"/>
    </location>
</feature>
<name>K1WK85_MARBU</name>
<dbReference type="AlphaFoldDB" id="K1WK85"/>
<accession>K1WK85</accession>
<dbReference type="InParanoid" id="K1WK85"/>
<keyword evidence="2" id="KW-0378">Hydrolase</keyword>
<dbReference type="eggNOG" id="ENOG502RY37">
    <property type="taxonomic scope" value="Eukaryota"/>
</dbReference>
<dbReference type="KEGG" id="mbe:MBM_09191"/>
<keyword evidence="5" id="KW-1185">Reference proteome</keyword>
<dbReference type="SUPFAM" id="SSF52266">
    <property type="entry name" value="SGNH hydrolase"/>
    <property type="match status" value="1"/>
</dbReference>
<dbReference type="Gene3D" id="3.40.50.1110">
    <property type="entry name" value="SGNH hydrolase"/>
    <property type="match status" value="1"/>
</dbReference>
<dbReference type="PANTHER" id="PTHR43695">
    <property type="entry name" value="PUTATIVE (AFU_ORTHOLOGUE AFUA_2G17250)-RELATED"/>
    <property type="match status" value="1"/>
</dbReference>
<dbReference type="STRING" id="1072389.K1WK85"/>
<dbReference type="InterPro" id="IPR037459">
    <property type="entry name" value="RhgT-like"/>
</dbReference>
<evidence type="ECO:0000313" key="5">
    <source>
        <dbReference type="Proteomes" id="UP000006753"/>
    </source>
</evidence>
<dbReference type="GeneID" id="18765126"/>
<dbReference type="Pfam" id="PF00657">
    <property type="entry name" value="Lipase_GDSL"/>
    <property type="match status" value="1"/>
</dbReference>
<keyword evidence="3" id="KW-0732">Signal</keyword>
<dbReference type="InterPro" id="IPR036514">
    <property type="entry name" value="SGNH_hydro_sf"/>
</dbReference>
<dbReference type="EMBL" id="JH921455">
    <property type="protein sequence ID" value="EKD12622.1"/>
    <property type="molecule type" value="Genomic_DNA"/>
</dbReference>
<evidence type="ECO:0000256" key="3">
    <source>
        <dbReference type="SAM" id="SignalP"/>
    </source>
</evidence>
<dbReference type="CDD" id="cd01821">
    <property type="entry name" value="Rhamnogalacturan_acetylesterase_like"/>
    <property type="match status" value="1"/>
</dbReference>
<gene>
    <name evidence="4" type="ORF">MBM_09191</name>
</gene>
<reference evidence="4 5" key="1">
    <citation type="journal article" date="2012" name="BMC Genomics">
        <title>Sequencing the genome of Marssonina brunnea reveals fungus-poplar co-evolution.</title>
        <authorList>
            <person name="Zhu S."/>
            <person name="Cao Y.-Z."/>
            <person name="Jiang C."/>
            <person name="Tan B.-Y."/>
            <person name="Wang Z."/>
            <person name="Feng S."/>
            <person name="Zhang L."/>
            <person name="Su X.-H."/>
            <person name="Brejova B."/>
            <person name="Vinar T."/>
            <person name="Xu M."/>
            <person name="Wang M.-X."/>
            <person name="Zhang S.-G."/>
            <person name="Huang M.-R."/>
            <person name="Wu R."/>
            <person name="Zhou Y."/>
        </authorList>
    </citation>
    <scope>NUCLEOTIDE SEQUENCE [LARGE SCALE GENOMIC DNA]</scope>
    <source>
        <strain evidence="4 5">MB_m1</strain>
    </source>
</reference>
<protein>
    <submittedName>
        <fullName evidence="4">Rhamnogalacturonan acetylesterase</fullName>
    </submittedName>
</protein>
<proteinExistence type="inferred from homology"/>
<dbReference type="GO" id="GO:0016788">
    <property type="term" value="F:hydrolase activity, acting on ester bonds"/>
    <property type="evidence" value="ECO:0007669"/>
    <property type="project" value="InterPro"/>
</dbReference>
<dbReference type="PANTHER" id="PTHR43695:SF1">
    <property type="entry name" value="RHAMNOGALACTURONAN ACETYLESTERASE"/>
    <property type="match status" value="1"/>
</dbReference>